<feature type="transmembrane region" description="Helical" evidence="7">
    <location>
        <begin position="485"/>
        <end position="506"/>
    </location>
</feature>
<feature type="transmembrane region" description="Helical" evidence="7">
    <location>
        <begin position="447"/>
        <end position="465"/>
    </location>
</feature>
<dbReference type="KEGG" id="mus:103987241"/>
<dbReference type="PANTHER" id="PTHR11706">
    <property type="entry name" value="SOLUTE CARRIER PROTEIN FAMILY 11 MEMBER"/>
    <property type="match status" value="1"/>
</dbReference>
<feature type="transmembrane region" description="Helical" evidence="7">
    <location>
        <begin position="244"/>
        <end position="263"/>
    </location>
</feature>
<name>A0A804JEE6_MUSAM</name>
<dbReference type="HAMAP" id="MF_00221">
    <property type="entry name" value="NRAMP"/>
    <property type="match status" value="1"/>
</dbReference>
<keyword evidence="3 7" id="KW-0812">Transmembrane</keyword>
<evidence type="ECO:0000313" key="8">
    <source>
        <dbReference type="EMBL" id="CAG1845758.1"/>
    </source>
</evidence>
<feature type="transmembrane region" description="Helical" evidence="7">
    <location>
        <begin position="417"/>
        <end position="435"/>
    </location>
</feature>
<dbReference type="PANTHER" id="PTHR11706:SF104">
    <property type="entry name" value="METAL TRANSPORTER NRAMP2"/>
    <property type="match status" value="1"/>
</dbReference>
<feature type="transmembrane region" description="Helical" evidence="7">
    <location>
        <begin position="380"/>
        <end position="397"/>
    </location>
</feature>
<dbReference type="GO" id="GO:0005384">
    <property type="term" value="F:manganese ion transmembrane transporter activity"/>
    <property type="evidence" value="ECO:0000318"/>
    <property type="project" value="GO_Central"/>
</dbReference>
<dbReference type="EnsemblPlants" id="Ma06_t09460.1">
    <property type="protein sequence ID" value="Ma06_p09460.1"/>
    <property type="gene ID" value="Ma06_g09460"/>
</dbReference>
<dbReference type="InterPro" id="IPR001046">
    <property type="entry name" value="NRAMP_fam"/>
</dbReference>
<dbReference type="OMA" id="PRWLNYF"/>
<evidence type="ECO:0000256" key="6">
    <source>
        <dbReference type="SAM" id="MobiDB-lite"/>
    </source>
</evidence>
<reference evidence="9" key="2">
    <citation type="submission" date="2021-05" db="UniProtKB">
        <authorList>
            <consortium name="EnsemblPlants"/>
        </authorList>
    </citation>
    <scope>IDENTIFICATION</scope>
    <source>
        <strain evidence="9">subsp. malaccensis</strain>
    </source>
</reference>
<keyword evidence="5 7" id="KW-0472">Membrane</keyword>
<dbReference type="GO" id="GO:0006879">
    <property type="term" value="P:intracellular iron ion homeostasis"/>
    <property type="evidence" value="ECO:0000318"/>
    <property type="project" value="GO_Central"/>
</dbReference>
<dbReference type="GO" id="GO:0005802">
    <property type="term" value="C:trans-Golgi network"/>
    <property type="evidence" value="ECO:0000318"/>
    <property type="project" value="GO_Central"/>
</dbReference>
<proteinExistence type="inferred from homology"/>
<organism evidence="9 10">
    <name type="scientific">Musa acuminata subsp. malaccensis</name>
    <name type="common">Wild banana</name>
    <name type="synonym">Musa malaccensis</name>
    <dbReference type="NCBI Taxonomy" id="214687"/>
    <lineage>
        <taxon>Eukaryota</taxon>
        <taxon>Viridiplantae</taxon>
        <taxon>Streptophyta</taxon>
        <taxon>Embryophyta</taxon>
        <taxon>Tracheophyta</taxon>
        <taxon>Spermatophyta</taxon>
        <taxon>Magnoliopsida</taxon>
        <taxon>Liliopsida</taxon>
        <taxon>Zingiberales</taxon>
        <taxon>Musaceae</taxon>
        <taxon>Musa</taxon>
    </lineage>
</organism>
<reference evidence="8" key="1">
    <citation type="submission" date="2021-03" db="EMBL/GenBank/DDBJ databases">
        <authorList>
            <consortium name="Genoscope - CEA"/>
            <person name="William W."/>
        </authorList>
    </citation>
    <scope>NUCLEOTIDE SEQUENCE</scope>
    <source>
        <strain evidence="8">Doubled-haploid Pahang</strain>
    </source>
</reference>
<comment type="similarity">
    <text evidence="2">Belongs to the NRAMP (TC 2.A.55) family.</text>
</comment>
<dbReference type="OrthoDB" id="409173at2759"/>
<dbReference type="GO" id="GO:0030026">
    <property type="term" value="P:intracellular manganese ion homeostasis"/>
    <property type="evidence" value="ECO:0000318"/>
    <property type="project" value="GO_Central"/>
</dbReference>
<dbReference type="InParanoid" id="A0A804JEE6"/>
<evidence type="ECO:0000256" key="2">
    <source>
        <dbReference type="ARBA" id="ARBA00009965"/>
    </source>
</evidence>
<feature type="transmembrane region" description="Helical" evidence="7">
    <location>
        <begin position="284"/>
        <end position="307"/>
    </location>
</feature>
<dbReference type="NCBIfam" id="NF037982">
    <property type="entry name" value="Nramp_1"/>
    <property type="match status" value="1"/>
</dbReference>
<dbReference type="Pfam" id="PF01566">
    <property type="entry name" value="Nramp"/>
    <property type="match status" value="1"/>
</dbReference>
<dbReference type="Gramene" id="Ma06_t09460.1">
    <property type="protein sequence ID" value="Ma06_p09460.1"/>
    <property type="gene ID" value="Ma06_g09460"/>
</dbReference>
<evidence type="ECO:0000256" key="5">
    <source>
        <dbReference type="ARBA" id="ARBA00023136"/>
    </source>
</evidence>
<dbReference type="AlphaFoldDB" id="A0A804JEE6"/>
<feature type="region of interest" description="Disordered" evidence="6">
    <location>
        <begin position="1"/>
        <end position="27"/>
    </location>
</feature>
<protein>
    <submittedName>
        <fullName evidence="8">(wild Malaysian banana) hypothetical protein</fullName>
    </submittedName>
</protein>
<evidence type="ECO:0000256" key="4">
    <source>
        <dbReference type="ARBA" id="ARBA00022989"/>
    </source>
</evidence>
<comment type="subcellular location">
    <subcellularLocation>
        <location evidence="1">Membrane</location>
        <topology evidence="1">Multi-pass membrane protein</topology>
    </subcellularLocation>
</comment>
<dbReference type="GO" id="GO:0034755">
    <property type="term" value="P:iron ion transmembrane transport"/>
    <property type="evidence" value="ECO:0000318"/>
    <property type="project" value="GO_Central"/>
</dbReference>
<evidence type="ECO:0000256" key="7">
    <source>
        <dbReference type="SAM" id="Phobius"/>
    </source>
</evidence>
<dbReference type="EMBL" id="HG996471">
    <property type="protein sequence ID" value="CAG1845758.1"/>
    <property type="molecule type" value="Genomic_DNA"/>
</dbReference>
<dbReference type="GO" id="GO:0016020">
    <property type="term" value="C:membrane"/>
    <property type="evidence" value="ECO:0007669"/>
    <property type="project" value="UniProtKB-SubCell"/>
</dbReference>
<keyword evidence="4 7" id="KW-1133">Transmembrane helix</keyword>
<gene>
    <name evidence="8" type="ORF">GSMUA_155530.1</name>
</gene>
<dbReference type="FunCoup" id="A0A804JEE6">
    <property type="interactions" value="953"/>
</dbReference>
<feature type="transmembrane region" description="Helical" evidence="7">
    <location>
        <begin position="135"/>
        <end position="153"/>
    </location>
</feature>
<dbReference type="NCBIfam" id="TIGR01197">
    <property type="entry name" value="nramp"/>
    <property type="match status" value="1"/>
</dbReference>
<evidence type="ECO:0000313" key="10">
    <source>
        <dbReference type="Proteomes" id="UP000012960"/>
    </source>
</evidence>
<feature type="transmembrane region" description="Helical" evidence="7">
    <location>
        <begin position="90"/>
        <end position="114"/>
    </location>
</feature>
<feature type="transmembrane region" description="Helical" evidence="7">
    <location>
        <begin position="165"/>
        <end position="188"/>
    </location>
</feature>
<sequence length="518" mass="56170">MASLAKAPLLENRPGTDEQPEAAYDSDEKVVISVSDDEGPSAAAETEEVDGSLPPFSWRKLWRFTGPGFLMSIAFLDPGNLEGDLQAGAAAGYALLWLLLWSTAMGLLIQILSARLGVATGRHLAELCGDEYPRWATVALWLMAELALIGADIQEVVGSAIAIKILSGGVIPLWAGVVITALDCLVFLFLEDYGVRKLEAFFGVLIATMAVSFAVMFGETKPSFKGLLIGAVVPKLSSSTIRQAVGIVGCIIMPHNLFLHSALVQSRKIDNYKKSHVREAMKYYSIESTVALAVSFFINVCVTTIFAKGFYGTEAASSIGLENAGHFLQERYGGAFPILYVWGIGLLASGQSSTITGTYAGQFIMGGFLNLRLKKWVRSVITRSFAILPAMVVALLFDTKGSAMDILNESLNVLQSIQIPFALIPLLTLVSKEQVMGIFRIGTITKVVTWIVAGFLIVINGYLLLDFFSAEVHGVLFNSLLSLILSLYVMFIVYLVLWGSTLYAWVTIAIRKSFRSGN</sequence>
<evidence type="ECO:0000256" key="1">
    <source>
        <dbReference type="ARBA" id="ARBA00004141"/>
    </source>
</evidence>
<feature type="transmembrane region" description="Helical" evidence="7">
    <location>
        <begin position="200"/>
        <end position="218"/>
    </location>
</feature>
<keyword evidence="10" id="KW-1185">Reference proteome</keyword>
<evidence type="ECO:0000256" key="3">
    <source>
        <dbReference type="ARBA" id="ARBA00022692"/>
    </source>
</evidence>
<dbReference type="PRINTS" id="PR00447">
    <property type="entry name" value="NATRESASSCMP"/>
</dbReference>
<dbReference type="Proteomes" id="UP000012960">
    <property type="component" value="Unplaced"/>
</dbReference>
<feature type="transmembrane region" description="Helical" evidence="7">
    <location>
        <begin position="338"/>
        <end position="360"/>
    </location>
</feature>
<evidence type="ECO:0000313" key="9">
    <source>
        <dbReference type="EnsemblPlants" id="Ma06_p09460.1"/>
    </source>
</evidence>
<dbReference type="GO" id="GO:0006828">
    <property type="term" value="P:manganese ion transport"/>
    <property type="evidence" value="ECO:0000318"/>
    <property type="project" value="GO_Central"/>
</dbReference>
<accession>A0A804JEE6</accession>